<evidence type="ECO:0000256" key="1">
    <source>
        <dbReference type="SAM" id="Phobius"/>
    </source>
</evidence>
<feature type="transmembrane region" description="Helical" evidence="1">
    <location>
        <begin position="62"/>
        <end position="84"/>
    </location>
</feature>
<reference evidence="2 3" key="1">
    <citation type="submission" date="2021-12" db="EMBL/GenBank/DDBJ databases">
        <title>Genome seq of P8.</title>
        <authorList>
            <person name="Seo T."/>
        </authorList>
    </citation>
    <scope>NUCLEOTIDE SEQUENCE [LARGE SCALE GENOMIC DNA]</scope>
    <source>
        <strain evidence="2 3">P8</strain>
    </source>
</reference>
<keyword evidence="3" id="KW-1185">Reference proteome</keyword>
<feature type="transmembrane region" description="Helical" evidence="1">
    <location>
        <begin position="190"/>
        <end position="214"/>
    </location>
</feature>
<sequence>MLLIVLFGFARSFYARPLFTASPLTEPLMLHGAVLTLWFLLTTVQAWLAVSQRRAPHRQLAWLAMPIVAGVIASGAWVNTALALQLTSAEDPENMFIWANYMSLLSFLALVVLAVAYRRRLATHRRLMLFASVAIVGPAFARFAFWPVFGKLGLAIAPAFAVVGMLLLMGAAMSYDLFTLRRPQAATWGGLAGVLLPLLVGIGVALSGMGYNLLHHA</sequence>
<keyword evidence="1" id="KW-0812">Transmembrane</keyword>
<feature type="transmembrane region" description="Helical" evidence="1">
    <location>
        <begin position="129"/>
        <end position="149"/>
    </location>
</feature>
<gene>
    <name evidence="2" type="ORF">LXT13_08540</name>
</gene>
<accession>A0ABS8XP06</accession>
<dbReference type="Proteomes" id="UP001200741">
    <property type="component" value="Unassembled WGS sequence"/>
</dbReference>
<protein>
    <submittedName>
        <fullName evidence="2">Uncharacterized protein</fullName>
    </submittedName>
</protein>
<evidence type="ECO:0000313" key="3">
    <source>
        <dbReference type="Proteomes" id="UP001200741"/>
    </source>
</evidence>
<organism evidence="2 3">
    <name type="scientific">Pelomonas cellulosilytica</name>
    <dbReference type="NCBI Taxonomy" id="2906762"/>
    <lineage>
        <taxon>Bacteria</taxon>
        <taxon>Pseudomonadati</taxon>
        <taxon>Pseudomonadota</taxon>
        <taxon>Betaproteobacteria</taxon>
        <taxon>Burkholderiales</taxon>
        <taxon>Sphaerotilaceae</taxon>
        <taxon>Roseateles</taxon>
    </lineage>
</organism>
<evidence type="ECO:0000313" key="2">
    <source>
        <dbReference type="EMBL" id="MCE4554492.1"/>
    </source>
</evidence>
<comment type="caution">
    <text evidence="2">The sequence shown here is derived from an EMBL/GenBank/DDBJ whole genome shotgun (WGS) entry which is preliminary data.</text>
</comment>
<keyword evidence="1" id="KW-0472">Membrane</keyword>
<keyword evidence="1" id="KW-1133">Transmembrane helix</keyword>
<proteinExistence type="predicted"/>
<feature type="transmembrane region" description="Helical" evidence="1">
    <location>
        <begin position="155"/>
        <end position="178"/>
    </location>
</feature>
<feature type="transmembrane region" description="Helical" evidence="1">
    <location>
        <begin position="96"/>
        <end position="117"/>
    </location>
</feature>
<dbReference type="RefSeq" id="WP_233371436.1">
    <property type="nucleotide sequence ID" value="NZ_JAJTWU010000003.1"/>
</dbReference>
<feature type="transmembrane region" description="Helical" evidence="1">
    <location>
        <begin position="31"/>
        <end position="50"/>
    </location>
</feature>
<name>A0ABS8XP06_9BURK</name>
<dbReference type="EMBL" id="JAJTWU010000003">
    <property type="protein sequence ID" value="MCE4554492.1"/>
    <property type="molecule type" value="Genomic_DNA"/>
</dbReference>